<accession>A0A8B7XV68</accession>
<name>A0A8B7XV68_ACAPL</name>
<reference evidence="9" key="1">
    <citation type="submission" date="2025-08" db="UniProtKB">
        <authorList>
            <consortium name="RefSeq"/>
        </authorList>
    </citation>
    <scope>IDENTIFICATION</scope>
</reference>
<sequence>MADDEAIFDPTMKKKKKKKKMPFDLEAALEGGGDTQESTEAPEKEEAPKNTEANEADKKTEDMDFDLDFSLKKKKKKKKTFDMDAMDDALAEVGNAVDGESQEATKESAPAETNDFDADLDFDLTKKKKKKKKPKLDDLGADTLDDSNKENEEKTELKDTSGTAWAGTERDYLYDELLTRVFDIIRAKNPDMVTGEKKRFIMRPPQVVRVGTKKTSFVNFTDICKMLHRPTEHLLAFLLAEMGASGSIDGNNQLIIKGRFQQKQVENILRRYIKEYVTCHTCRSSDTFLHKENRLFFLQCERCQSRCSVTSIKSGYQAVTAKRAQIRAKAN</sequence>
<evidence type="ECO:0000256" key="3">
    <source>
        <dbReference type="ARBA" id="ARBA00022917"/>
    </source>
</evidence>
<organism evidence="8 9">
    <name type="scientific">Acanthaster planci</name>
    <name type="common">Crown-of-thorns starfish</name>
    <dbReference type="NCBI Taxonomy" id="133434"/>
    <lineage>
        <taxon>Eukaryota</taxon>
        <taxon>Metazoa</taxon>
        <taxon>Echinodermata</taxon>
        <taxon>Eleutherozoa</taxon>
        <taxon>Asterozoa</taxon>
        <taxon>Asteroidea</taxon>
        <taxon>Valvatacea</taxon>
        <taxon>Valvatida</taxon>
        <taxon>Acanthasteridae</taxon>
        <taxon>Acanthaster</taxon>
    </lineage>
</organism>
<dbReference type="GO" id="GO:0001731">
    <property type="term" value="P:formation of translation preinitiation complex"/>
    <property type="evidence" value="ECO:0007669"/>
    <property type="project" value="TreeGrafter"/>
</dbReference>
<dbReference type="GO" id="GO:0031369">
    <property type="term" value="F:translation initiation factor binding"/>
    <property type="evidence" value="ECO:0007669"/>
    <property type="project" value="TreeGrafter"/>
</dbReference>
<keyword evidence="8" id="KW-1185">Reference proteome</keyword>
<dbReference type="KEGG" id="aplc:110975617"/>
<dbReference type="Pfam" id="PF01873">
    <property type="entry name" value="eIF-5_eIF-2B"/>
    <property type="match status" value="1"/>
</dbReference>
<gene>
    <name evidence="9" type="primary">LOC110975617</name>
</gene>
<evidence type="ECO:0000313" key="9">
    <source>
        <dbReference type="RefSeq" id="XP_022083915.1"/>
    </source>
</evidence>
<dbReference type="SUPFAM" id="SSF75689">
    <property type="entry name" value="Zinc-binding domain of translation initiation factor 2 beta"/>
    <property type="match status" value="1"/>
</dbReference>
<dbReference type="GO" id="GO:0003743">
    <property type="term" value="F:translation initiation factor activity"/>
    <property type="evidence" value="ECO:0007669"/>
    <property type="project" value="UniProtKB-KW"/>
</dbReference>
<evidence type="ECO:0000256" key="6">
    <source>
        <dbReference type="SAM" id="MobiDB-lite"/>
    </source>
</evidence>
<dbReference type="InterPro" id="IPR002735">
    <property type="entry name" value="Transl_init_fac_IF2/IF5_dom"/>
</dbReference>
<dbReference type="GO" id="GO:0003729">
    <property type="term" value="F:mRNA binding"/>
    <property type="evidence" value="ECO:0007669"/>
    <property type="project" value="TreeGrafter"/>
</dbReference>
<feature type="region of interest" description="Disordered" evidence="6">
    <location>
        <begin position="1"/>
        <end position="64"/>
    </location>
</feature>
<dbReference type="Gene3D" id="3.30.30.170">
    <property type="match status" value="1"/>
</dbReference>
<dbReference type="PANTHER" id="PTHR23001">
    <property type="entry name" value="EUKARYOTIC TRANSLATION INITIATION FACTOR"/>
    <property type="match status" value="1"/>
</dbReference>
<dbReference type="GO" id="GO:0005850">
    <property type="term" value="C:eukaryotic translation initiation factor 2 complex"/>
    <property type="evidence" value="ECO:0007669"/>
    <property type="project" value="TreeGrafter"/>
</dbReference>
<evidence type="ECO:0000256" key="4">
    <source>
        <dbReference type="ARBA" id="ARBA00040874"/>
    </source>
</evidence>
<keyword evidence="2" id="KW-0396">Initiation factor</keyword>
<dbReference type="PANTHER" id="PTHR23001:SF3">
    <property type="entry name" value="EUKARYOTIC TRANSLATION INITIATION FACTOR 2 SUBUNIT 2"/>
    <property type="match status" value="1"/>
</dbReference>
<evidence type="ECO:0000256" key="5">
    <source>
        <dbReference type="ARBA" id="ARBA00042452"/>
    </source>
</evidence>
<dbReference type="Proteomes" id="UP000694845">
    <property type="component" value="Unplaced"/>
</dbReference>
<keyword evidence="3" id="KW-0648">Protein biosynthesis</keyword>
<dbReference type="CTD" id="8894"/>
<feature type="domain" description="Translation initiation factor IF2/IF5" evidence="7">
    <location>
        <begin position="197"/>
        <end position="306"/>
    </location>
</feature>
<evidence type="ECO:0000259" key="7">
    <source>
        <dbReference type="SMART" id="SM00653"/>
    </source>
</evidence>
<dbReference type="SUPFAM" id="SSF100966">
    <property type="entry name" value="Translation initiation factor 2 beta, aIF2beta, N-terminal domain"/>
    <property type="match status" value="1"/>
</dbReference>
<evidence type="ECO:0000256" key="1">
    <source>
        <dbReference type="ARBA" id="ARBA00010397"/>
    </source>
</evidence>
<dbReference type="InterPro" id="IPR045196">
    <property type="entry name" value="IF2/IF5"/>
</dbReference>
<feature type="region of interest" description="Disordered" evidence="6">
    <location>
        <begin position="135"/>
        <end position="161"/>
    </location>
</feature>
<dbReference type="AlphaFoldDB" id="A0A8B7XV68"/>
<dbReference type="SMART" id="SM00653">
    <property type="entry name" value="eIF2B_5"/>
    <property type="match status" value="1"/>
</dbReference>
<comment type="similarity">
    <text evidence="1">Belongs to the eIF-2-beta/eIF-5 family.</text>
</comment>
<dbReference type="OMA" id="CMREGNK"/>
<proteinExistence type="inferred from homology"/>
<evidence type="ECO:0000256" key="2">
    <source>
        <dbReference type="ARBA" id="ARBA00022540"/>
    </source>
</evidence>
<feature type="region of interest" description="Disordered" evidence="6">
    <location>
        <begin position="92"/>
        <end position="117"/>
    </location>
</feature>
<evidence type="ECO:0000313" key="8">
    <source>
        <dbReference type="Proteomes" id="UP000694845"/>
    </source>
</evidence>
<dbReference type="InterPro" id="IPR016189">
    <property type="entry name" value="Transl_init_fac_IF2/IF5_N"/>
</dbReference>
<protein>
    <recommendedName>
        <fullName evidence="4">Eukaryotic translation initiation factor 2 subunit 2</fullName>
    </recommendedName>
    <alternativeName>
        <fullName evidence="5">Eukaryotic translation initiation factor 2 subunit beta</fullName>
    </alternativeName>
</protein>
<dbReference type="OrthoDB" id="10255414at2759"/>
<dbReference type="FunFam" id="3.30.30.170:FF:000001">
    <property type="entry name" value="Eukaryotic translation initiation factor 2 subunit"/>
    <property type="match status" value="1"/>
</dbReference>
<dbReference type="InterPro" id="IPR016190">
    <property type="entry name" value="Transl_init_fac_IF2/IF5_Zn-bd"/>
</dbReference>
<feature type="compositionally biased region" description="Basic and acidic residues" evidence="6">
    <location>
        <begin position="146"/>
        <end position="159"/>
    </location>
</feature>
<dbReference type="RefSeq" id="XP_022083915.1">
    <property type="nucleotide sequence ID" value="XM_022228223.1"/>
</dbReference>
<dbReference type="GeneID" id="110975617"/>